<evidence type="ECO:0000256" key="1">
    <source>
        <dbReference type="SAM" id="MobiDB-lite"/>
    </source>
</evidence>
<dbReference type="RefSeq" id="WP_269359664.1">
    <property type="nucleotide sequence ID" value="NZ_JAPWHE010000010.1"/>
</dbReference>
<feature type="compositionally biased region" description="Basic and acidic residues" evidence="1">
    <location>
        <begin position="181"/>
        <end position="195"/>
    </location>
</feature>
<proteinExistence type="predicted"/>
<reference evidence="2" key="1">
    <citation type="submission" date="2022-12" db="EMBL/GenBank/DDBJ databases">
        <title>Bacterial isolates from different developmental stages of Nematostella vectensis.</title>
        <authorList>
            <person name="Fraune S."/>
        </authorList>
    </citation>
    <scope>NUCLEOTIDE SEQUENCE</scope>
    <source>
        <strain evidence="2">G21619-S1</strain>
    </source>
</reference>
<gene>
    <name evidence="2" type="ORF">O4H32_12545</name>
</gene>
<sequence>MIQENGALVEFYRDAVQNNFKSAEAGRPIFDEKDFVRIQTPGDTRTVIARVASDQDKQRFPRAWDAFSRGLEIAEQGTPLEEWPQVTRSQVKELKHVNITTVESLAGVSDGNIQRLGPGYHQLRERAKQFLESADADAAATEWAREREAMQERIRLLEEANEALKAENATKTADADAAADQTEKRAPGRPRKVTE</sequence>
<organism evidence="2 3">
    <name type="scientific">Castellaniella denitrificans</name>
    <dbReference type="NCBI Taxonomy" id="56119"/>
    <lineage>
        <taxon>Bacteria</taxon>
        <taxon>Pseudomonadati</taxon>
        <taxon>Pseudomonadota</taxon>
        <taxon>Betaproteobacteria</taxon>
        <taxon>Burkholderiales</taxon>
        <taxon>Alcaligenaceae</taxon>
        <taxon>Castellaniella</taxon>
    </lineage>
</organism>
<protein>
    <submittedName>
        <fullName evidence="2">Uncharacterized protein</fullName>
    </submittedName>
</protein>
<evidence type="ECO:0000313" key="2">
    <source>
        <dbReference type="EMBL" id="MCZ4330775.1"/>
    </source>
</evidence>
<name>A0ABT4M638_9BURK</name>
<accession>A0ABT4M638</accession>
<feature type="region of interest" description="Disordered" evidence="1">
    <location>
        <begin position="165"/>
        <end position="195"/>
    </location>
</feature>
<feature type="compositionally biased region" description="Low complexity" evidence="1">
    <location>
        <begin position="166"/>
        <end position="180"/>
    </location>
</feature>
<evidence type="ECO:0000313" key="3">
    <source>
        <dbReference type="Proteomes" id="UP001068379"/>
    </source>
</evidence>
<dbReference type="EMBL" id="JAPWHE010000010">
    <property type="protein sequence ID" value="MCZ4330775.1"/>
    <property type="molecule type" value="Genomic_DNA"/>
</dbReference>
<keyword evidence="3" id="KW-1185">Reference proteome</keyword>
<comment type="caution">
    <text evidence="2">The sequence shown here is derived from an EMBL/GenBank/DDBJ whole genome shotgun (WGS) entry which is preliminary data.</text>
</comment>
<dbReference type="Proteomes" id="UP001068379">
    <property type="component" value="Unassembled WGS sequence"/>
</dbReference>